<dbReference type="Proteomes" id="UP000419138">
    <property type="component" value="Unassembled WGS sequence"/>
</dbReference>
<dbReference type="RefSeq" id="WP_153526309.1">
    <property type="nucleotide sequence ID" value="NZ_JBEPDZ010000002.1"/>
</dbReference>
<reference evidence="2 3" key="1">
    <citation type="submission" date="2019-05" db="EMBL/GenBank/DDBJ databases">
        <title>Comparative genomics and metabolomics analyses of clavulanic acid producing Streptomyces species provides insight into specialized metabolism and evolution of beta-lactam biosynthetic gene clusters.</title>
        <authorList>
            <person name="Moore M.A."/>
            <person name="Cruz-Morales P."/>
            <person name="Barona Gomez F."/>
            <person name="Kapil T."/>
        </authorList>
    </citation>
    <scope>NUCLEOTIDE SEQUENCE [LARGE SCALE GENOMIC DNA]</scope>
    <source>
        <strain evidence="2 3">NRRL 5741</strain>
    </source>
</reference>
<gene>
    <name evidence="2" type="ORF">FF041_34495</name>
</gene>
<dbReference type="OrthoDB" id="3483205at2"/>
<proteinExistence type="predicted"/>
<sequence>MPKRLCGASGLAGRSVFVGHGTRYDNPFRPGFPSPSTQRFLTARDAVDLFAATLRGPIGQRYAADFAATLRGLDLVCTCPPGTACHADVLLRLANDPDHDSPLLKGTTR</sequence>
<comment type="caution">
    <text evidence="2">The sequence shown here is derived from an EMBL/GenBank/DDBJ whole genome shotgun (WGS) entry which is preliminary data.</text>
</comment>
<evidence type="ECO:0000313" key="2">
    <source>
        <dbReference type="EMBL" id="MQT05064.1"/>
    </source>
</evidence>
<dbReference type="EMBL" id="VCLA01000197">
    <property type="protein sequence ID" value="MQT05064.1"/>
    <property type="molecule type" value="Genomic_DNA"/>
</dbReference>
<evidence type="ECO:0000259" key="1">
    <source>
        <dbReference type="Pfam" id="PF14216"/>
    </source>
</evidence>
<organism evidence="2 3">
    <name type="scientific">Streptomyces jumonjinensis</name>
    <dbReference type="NCBI Taxonomy" id="1945"/>
    <lineage>
        <taxon>Bacteria</taxon>
        <taxon>Bacillati</taxon>
        <taxon>Actinomycetota</taxon>
        <taxon>Actinomycetes</taxon>
        <taxon>Kitasatosporales</taxon>
        <taxon>Streptomycetaceae</taxon>
        <taxon>Streptomyces</taxon>
    </lineage>
</organism>
<dbReference type="InterPro" id="IPR025475">
    <property type="entry name" value="DUF4326"/>
</dbReference>
<dbReference type="AlphaFoldDB" id="A0A646KRV4"/>
<protein>
    <submittedName>
        <fullName evidence="2">DUF4326 domain-containing protein</fullName>
    </submittedName>
</protein>
<keyword evidence="3" id="KW-1185">Reference proteome</keyword>
<name>A0A646KRV4_STRJU</name>
<accession>A0A646KRV4</accession>
<feature type="domain" description="DUF4326" evidence="1">
    <location>
        <begin position="15"/>
        <end position="91"/>
    </location>
</feature>
<evidence type="ECO:0000313" key="3">
    <source>
        <dbReference type="Proteomes" id="UP000419138"/>
    </source>
</evidence>
<dbReference type="Pfam" id="PF14216">
    <property type="entry name" value="DUF4326"/>
    <property type="match status" value="1"/>
</dbReference>